<feature type="non-terminal residue" evidence="1">
    <location>
        <position position="1"/>
    </location>
</feature>
<evidence type="ECO:0000313" key="1">
    <source>
        <dbReference type="EMBL" id="CAG8834370.1"/>
    </source>
</evidence>
<proteinExistence type="predicted"/>
<name>A0ABN7WK87_GIGMA</name>
<sequence>NTVIIYVVDYSKVENLTSIPEIRQNINFFSFTNTTLPLANLTSKFEQIKVLAKEHNADDVIIYVDIKYNNAVIRLLREDKKLNAAFLDAVRPLNPLIFMSRETLNTLNNRKEIRPRILGGEGLGANATTVVPLKDILDDAKLVLVK</sequence>
<comment type="caution">
    <text evidence="1">The sequence shown here is derived from an EMBL/GenBank/DDBJ whole genome shotgun (WGS) entry which is preliminary data.</text>
</comment>
<gene>
    <name evidence="1" type="ORF">GMARGA_LOCUS32018</name>
</gene>
<evidence type="ECO:0000313" key="2">
    <source>
        <dbReference type="Proteomes" id="UP000789901"/>
    </source>
</evidence>
<organism evidence="1 2">
    <name type="scientific">Gigaspora margarita</name>
    <dbReference type="NCBI Taxonomy" id="4874"/>
    <lineage>
        <taxon>Eukaryota</taxon>
        <taxon>Fungi</taxon>
        <taxon>Fungi incertae sedis</taxon>
        <taxon>Mucoromycota</taxon>
        <taxon>Glomeromycotina</taxon>
        <taxon>Glomeromycetes</taxon>
        <taxon>Diversisporales</taxon>
        <taxon>Gigasporaceae</taxon>
        <taxon>Gigaspora</taxon>
    </lineage>
</organism>
<keyword evidence="2" id="KW-1185">Reference proteome</keyword>
<protein>
    <submittedName>
        <fullName evidence="1">19232_t:CDS:1</fullName>
    </submittedName>
</protein>
<reference evidence="1 2" key="1">
    <citation type="submission" date="2021-06" db="EMBL/GenBank/DDBJ databases">
        <authorList>
            <person name="Kallberg Y."/>
            <person name="Tangrot J."/>
            <person name="Rosling A."/>
        </authorList>
    </citation>
    <scope>NUCLEOTIDE SEQUENCE [LARGE SCALE GENOMIC DNA]</scope>
    <source>
        <strain evidence="1 2">120-4 pot B 10/14</strain>
    </source>
</reference>
<dbReference type="EMBL" id="CAJVQB010049195">
    <property type="protein sequence ID" value="CAG8834370.1"/>
    <property type="molecule type" value="Genomic_DNA"/>
</dbReference>
<accession>A0ABN7WK87</accession>
<dbReference type="Proteomes" id="UP000789901">
    <property type="component" value="Unassembled WGS sequence"/>
</dbReference>
<feature type="non-terminal residue" evidence="1">
    <location>
        <position position="146"/>
    </location>
</feature>